<evidence type="ECO:0000259" key="1">
    <source>
        <dbReference type="Pfam" id="PF13470"/>
    </source>
</evidence>
<organism evidence="2 3">
    <name type="scientific">Dokdonella soli</name>
    <dbReference type="NCBI Taxonomy" id="529810"/>
    <lineage>
        <taxon>Bacteria</taxon>
        <taxon>Pseudomonadati</taxon>
        <taxon>Pseudomonadota</taxon>
        <taxon>Gammaproteobacteria</taxon>
        <taxon>Lysobacterales</taxon>
        <taxon>Rhodanobacteraceae</taxon>
        <taxon>Dokdonella</taxon>
    </lineage>
</organism>
<dbReference type="InterPro" id="IPR029060">
    <property type="entry name" value="PIN-like_dom_sf"/>
</dbReference>
<dbReference type="InterPro" id="IPR002716">
    <property type="entry name" value="PIN_dom"/>
</dbReference>
<dbReference type="PANTHER" id="PTHR34610:SF4">
    <property type="entry name" value="SLL8027 PROTEIN"/>
    <property type="match status" value="1"/>
</dbReference>
<dbReference type="Pfam" id="PF13470">
    <property type="entry name" value="PIN_3"/>
    <property type="match status" value="1"/>
</dbReference>
<dbReference type="SUPFAM" id="SSF88723">
    <property type="entry name" value="PIN domain-like"/>
    <property type="match status" value="1"/>
</dbReference>
<keyword evidence="3" id="KW-1185">Reference proteome</keyword>
<evidence type="ECO:0000313" key="3">
    <source>
        <dbReference type="Proteomes" id="UP001501523"/>
    </source>
</evidence>
<dbReference type="Proteomes" id="UP001501523">
    <property type="component" value="Unassembled WGS sequence"/>
</dbReference>
<accession>A0ABN1IER6</accession>
<dbReference type="PANTHER" id="PTHR34610">
    <property type="entry name" value="SSL7007 PROTEIN"/>
    <property type="match status" value="1"/>
</dbReference>
<reference evidence="2 3" key="1">
    <citation type="journal article" date="2019" name="Int. J. Syst. Evol. Microbiol.">
        <title>The Global Catalogue of Microorganisms (GCM) 10K type strain sequencing project: providing services to taxonomists for standard genome sequencing and annotation.</title>
        <authorList>
            <consortium name="The Broad Institute Genomics Platform"/>
            <consortium name="The Broad Institute Genome Sequencing Center for Infectious Disease"/>
            <person name="Wu L."/>
            <person name="Ma J."/>
        </authorList>
    </citation>
    <scope>NUCLEOTIDE SEQUENCE [LARGE SCALE GENOMIC DNA]</scope>
    <source>
        <strain evidence="2 3">JCM 15421</strain>
    </source>
</reference>
<dbReference type="EMBL" id="BAAAEU010000005">
    <property type="protein sequence ID" value="GAA0710224.1"/>
    <property type="molecule type" value="Genomic_DNA"/>
</dbReference>
<evidence type="ECO:0000313" key="2">
    <source>
        <dbReference type="EMBL" id="GAA0710224.1"/>
    </source>
</evidence>
<proteinExistence type="predicted"/>
<dbReference type="NCBIfam" id="TIGR00305">
    <property type="entry name" value="putative toxin-antitoxin system toxin component, PIN family"/>
    <property type="match status" value="1"/>
</dbReference>
<name>A0ABN1IER6_9GAMM</name>
<feature type="domain" description="PIN" evidence="1">
    <location>
        <begin position="10"/>
        <end position="121"/>
    </location>
</feature>
<protein>
    <submittedName>
        <fullName evidence="2">Toxin-antitoxin system toxin component, PIN family</fullName>
    </submittedName>
</protein>
<sequence>MTVRHRGPARIVLETNVVLSALIFGTGPMARLRGVWQARRCVPLVSTYTAQEFMRVLAYPKFRLDANERTELVADYLPYAEAVRIPEPPPAVPACRDPCDVPFLHLAVAGRASVLVSGDRDLLALAGRTDFDILAPEAFLRSLPP</sequence>
<gene>
    <name evidence="2" type="ORF">GCM10009105_11280</name>
</gene>
<dbReference type="RefSeq" id="WP_343788045.1">
    <property type="nucleotide sequence ID" value="NZ_BAAAEU010000005.1"/>
</dbReference>
<dbReference type="InterPro" id="IPR002850">
    <property type="entry name" value="PIN_toxin-like"/>
</dbReference>
<comment type="caution">
    <text evidence="2">The sequence shown here is derived from an EMBL/GenBank/DDBJ whole genome shotgun (WGS) entry which is preliminary data.</text>
</comment>